<evidence type="ECO:0000313" key="16">
    <source>
        <dbReference type="Proteomes" id="UP000237105"/>
    </source>
</evidence>
<keyword evidence="11" id="KW-0449">Lipoprotein</keyword>
<dbReference type="InterPro" id="IPR000528">
    <property type="entry name" value="Plant_nsLTP"/>
</dbReference>
<dbReference type="Proteomes" id="UP000237105">
    <property type="component" value="Unassembled WGS sequence"/>
</dbReference>
<evidence type="ECO:0000256" key="10">
    <source>
        <dbReference type="ARBA" id="ARBA00023180"/>
    </source>
</evidence>
<dbReference type="InterPro" id="IPR016140">
    <property type="entry name" value="Bifunc_inhib/LTP/seed_store"/>
</dbReference>
<organism evidence="15 16">
    <name type="scientific">Parasponia andersonii</name>
    <name type="common">Sponia andersonii</name>
    <dbReference type="NCBI Taxonomy" id="3476"/>
    <lineage>
        <taxon>Eukaryota</taxon>
        <taxon>Viridiplantae</taxon>
        <taxon>Streptophyta</taxon>
        <taxon>Embryophyta</taxon>
        <taxon>Tracheophyta</taxon>
        <taxon>Spermatophyta</taxon>
        <taxon>Magnoliopsida</taxon>
        <taxon>eudicotyledons</taxon>
        <taxon>Gunneridae</taxon>
        <taxon>Pentapetalae</taxon>
        <taxon>rosids</taxon>
        <taxon>fabids</taxon>
        <taxon>Rosales</taxon>
        <taxon>Cannabaceae</taxon>
        <taxon>Parasponia</taxon>
    </lineage>
</organism>
<dbReference type="GO" id="GO:0098552">
    <property type="term" value="C:side of membrane"/>
    <property type="evidence" value="ECO:0007669"/>
    <property type="project" value="UniProtKB-KW"/>
</dbReference>
<evidence type="ECO:0000256" key="5">
    <source>
        <dbReference type="ARBA" id="ARBA00022475"/>
    </source>
</evidence>
<keyword evidence="10" id="KW-0325">Glycoprotein</keyword>
<feature type="compositionally biased region" description="Polar residues" evidence="12">
    <location>
        <begin position="127"/>
        <end position="157"/>
    </location>
</feature>
<accession>A0A2P5C2F3</accession>
<dbReference type="CDD" id="cd00010">
    <property type="entry name" value="AAI_LTSS"/>
    <property type="match status" value="1"/>
</dbReference>
<dbReference type="SUPFAM" id="SSF47699">
    <property type="entry name" value="Bifunctional inhibitor/lipid-transfer protein/seed storage 2S albumin"/>
    <property type="match status" value="1"/>
</dbReference>
<evidence type="ECO:0000256" key="13">
    <source>
        <dbReference type="SAM" id="SignalP"/>
    </source>
</evidence>
<comment type="subcellular location">
    <subcellularLocation>
        <location evidence="2">Cell membrane</location>
        <topology evidence="2">Lipid-anchor</topology>
        <topology evidence="2">GPI-anchor</topology>
    </subcellularLocation>
</comment>
<dbReference type="PRINTS" id="PR00382">
    <property type="entry name" value="LIPIDTRNSFER"/>
</dbReference>
<dbReference type="Gene3D" id="1.10.110.10">
    <property type="entry name" value="Plant lipid-transfer and hydrophobic proteins"/>
    <property type="match status" value="1"/>
</dbReference>
<keyword evidence="6" id="KW-0336">GPI-anchor</keyword>
<keyword evidence="9" id="KW-1015">Disulfide bond</keyword>
<feature type="chain" id="PRO_5015160529" evidence="13">
    <location>
        <begin position="25"/>
        <end position="187"/>
    </location>
</feature>
<keyword evidence="4" id="KW-0813">Transport</keyword>
<evidence type="ECO:0000256" key="3">
    <source>
        <dbReference type="ARBA" id="ARBA00009748"/>
    </source>
</evidence>
<evidence type="ECO:0000256" key="6">
    <source>
        <dbReference type="ARBA" id="ARBA00022622"/>
    </source>
</evidence>
<dbReference type="STRING" id="3476.A0A2P5C2F3"/>
<gene>
    <name evidence="15" type="ORF">PanWU01x14_189210</name>
</gene>
<name>A0A2P5C2F3_PARAD</name>
<keyword evidence="5" id="KW-1003">Cell membrane</keyword>
<dbReference type="GO" id="GO:0008289">
    <property type="term" value="F:lipid binding"/>
    <property type="evidence" value="ECO:0007669"/>
    <property type="project" value="UniProtKB-KW"/>
</dbReference>
<evidence type="ECO:0000256" key="1">
    <source>
        <dbReference type="ARBA" id="ARBA00003211"/>
    </source>
</evidence>
<keyword evidence="8" id="KW-0446">Lipid-binding</keyword>
<keyword evidence="6" id="KW-0472">Membrane</keyword>
<evidence type="ECO:0000256" key="9">
    <source>
        <dbReference type="ARBA" id="ARBA00023157"/>
    </source>
</evidence>
<comment type="caution">
    <text evidence="15">The sequence shown here is derived from an EMBL/GenBank/DDBJ whole genome shotgun (WGS) entry which is preliminary data.</text>
</comment>
<feature type="region of interest" description="Disordered" evidence="12">
    <location>
        <begin position="106"/>
        <end position="157"/>
    </location>
</feature>
<dbReference type="FunFam" id="1.10.110.10:FF:000001">
    <property type="entry name" value="Bifunctional inhibitor/lipid-transfer protein/seed storage 2S albumin superfamily protein"/>
    <property type="match status" value="1"/>
</dbReference>
<keyword evidence="7 13" id="KW-0732">Signal</keyword>
<evidence type="ECO:0000313" key="15">
    <source>
        <dbReference type="EMBL" id="PON55232.1"/>
    </source>
</evidence>
<evidence type="ECO:0000256" key="7">
    <source>
        <dbReference type="ARBA" id="ARBA00022729"/>
    </source>
</evidence>
<protein>
    <submittedName>
        <fullName evidence="15">Lipid transfer protein/Par allergen</fullName>
    </submittedName>
</protein>
<evidence type="ECO:0000256" key="8">
    <source>
        <dbReference type="ARBA" id="ARBA00023121"/>
    </source>
</evidence>
<evidence type="ECO:0000256" key="11">
    <source>
        <dbReference type="ARBA" id="ARBA00023288"/>
    </source>
</evidence>
<proteinExistence type="inferred from homology"/>
<evidence type="ECO:0000256" key="12">
    <source>
        <dbReference type="SAM" id="MobiDB-lite"/>
    </source>
</evidence>
<dbReference type="Pfam" id="PF14368">
    <property type="entry name" value="LTP_2"/>
    <property type="match status" value="1"/>
</dbReference>
<dbReference type="PANTHER" id="PTHR33044">
    <property type="entry name" value="BIFUNCTIONAL INHIBITOR/LIPID-TRANSFER PROTEIN/SEED STORAGE 2S ALBUMIN SUPERFAMILY PROTEIN-RELATED"/>
    <property type="match status" value="1"/>
</dbReference>
<dbReference type="SMART" id="SM00499">
    <property type="entry name" value="AAI"/>
    <property type="match status" value="1"/>
</dbReference>
<dbReference type="GO" id="GO:0006869">
    <property type="term" value="P:lipid transport"/>
    <property type="evidence" value="ECO:0007669"/>
    <property type="project" value="InterPro"/>
</dbReference>
<sequence length="187" mass="18582">MACKRVKLGLALVLMVVLLGRATAQSTCSNALMNLAPCLNYITGNSSNPSSNCCSGLSGVVQSSPQCLCSALNGGAASLGITVNQTLALSLPGACKVNTPPLSQCKAASSPTGSTIPPPTSPVADSPNETPDASITPSASDNPSVGSKSVPSTDGSSSAGSGIKAPLNFVVFLLFVLSCTSSTMARF</sequence>
<evidence type="ECO:0000256" key="4">
    <source>
        <dbReference type="ARBA" id="ARBA00022448"/>
    </source>
</evidence>
<feature type="signal peptide" evidence="13">
    <location>
        <begin position="1"/>
        <end position="24"/>
    </location>
</feature>
<dbReference type="GO" id="GO:0005886">
    <property type="term" value="C:plasma membrane"/>
    <property type="evidence" value="ECO:0007669"/>
    <property type="project" value="UniProtKB-SubCell"/>
</dbReference>
<evidence type="ECO:0000259" key="14">
    <source>
        <dbReference type="SMART" id="SM00499"/>
    </source>
</evidence>
<dbReference type="OrthoDB" id="911994at2759"/>
<keyword evidence="16" id="KW-1185">Reference proteome</keyword>
<evidence type="ECO:0000256" key="2">
    <source>
        <dbReference type="ARBA" id="ARBA00004609"/>
    </source>
</evidence>
<comment type="function">
    <text evidence="1">Plant non-specific lipid-transfer proteins transfer phospholipids as well as galactolipids across membranes. May play a role in wax or cutin deposition in the cell walls of expanding epidermal cells and certain secretory tissues.</text>
</comment>
<dbReference type="InterPro" id="IPR043325">
    <property type="entry name" value="LTSS"/>
</dbReference>
<dbReference type="EMBL" id="JXTB01000185">
    <property type="protein sequence ID" value="PON55232.1"/>
    <property type="molecule type" value="Genomic_DNA"/>
</dbReference>
<comment type="similarity">
    <text evidence="3">Belongs to the plant LTP family.</text>
</comment>
<dbReference type="InterPro" id="IPR036312">
    <property type="entry name" value="Bifun_inhib/LTP/seed_sf"/>
</dbReference>
<reference evidence="16" key="1">
    <citation type="submission" date="2016-06" db="EMBL/GenBank/DDBJ databases">
        <title>Parallel loss of symbiosis genes in relatives of nitrogen-fixing non-legume Parasponia.</title>
        <authorList>
            <person name="Van Velzen R."/>
            <person name="Holmer R."/>
            <person name="Bu F."/>
            <person name="Rutten L."/>
            <person name="Van Zeijl A."/>
            <person name="Liu W."/>
            <person name="Santuari L."/>
            <person name="Cao Q."/>
            <person name="Sharma T."/>
            <person name="Shen D."/>
            <person name="Roswanjaya Y."/>
            <person name="Wardhani T."/>
            <person name="Kalhor M.S."/>
            <person name="Jansen J."/>
            <person name="Van den Hoogen J."/>
            <person name="Gungor B."/>
            <person name="Hartog M."/>
            <person name="Hontelez J."/>
            <person name="Verver J."/>
            <person name="Yang W.-C."/>
            <person name="Schijlen E."/>
            <person name="Repin R."/>
            <person name="Schilthuizen M."/>
            <person name="Schranz E."/>
            <person name="Heidstra R."/>
            <person name="Miyata K."/>
            <person name="Fedorova E."/>
            <person name="Kohlen W."/>
            <person name="Bisseling T."/>
            <person name="Smit S."/>
            <person name="Geurts R."/>
        </authorList>
    </citation>
    <scope>NUCLEOTIDE SEQUENCE [LARGE SCALE GENOMIC DNA]</scope>
    <source>
        <strain evidence="16">cv. WU1-14</strain>
    </source>
</reference>
<dbReference type="AlphaFoldDB" id="A0A2P5C2F3"/>
<feature type="domain" description="Bifunctional inhibitor/plant lipid transfer protein/seed storage helical" evidence="14">
    <location>
        <begin position="28"/>
        <end position="105"/>
    </location>
</feature>